<proteinExistence type="predicted"/>
<gene>
    <name evidence="1" type="ORF">ENO36_04520</name>
</gene>
<organism evidence="1">
    <name type="scientific">Fervidicoccus fontis</name>
    <dbReference type="NCBI Taxonomy" id="683846"/>
    <lineage>
        <taxon>Archaea</taxon>
        <taxon>Thermoproteota</taxon>
        <taxon>Thermoprotei</taxon>
        <taxon>Fervidicoccales</taxon>
        <taxon>Fervidicoccaceae</taxon>
        <taxon>Fervidicoccus</taxon>
    </lineage>
</organism>
<dbReference type="AlphaFoldDB" id="A0A7C2YTS8"/>
<reference evidence="1" key="1">
    <citation type="journal article" date="2020" name="mSystems">
        <title>Genome- and Community-Level Interaction Insights into Carbon Utilization and Element Cycling Functions of Hydrothermarchaeota in Hydrothermal Sediment.</title>
        <authorList>
            <person name="Zhou Z."/>
            <person name="Liu Y."/>
            <person name="Xu W."/>
            <person name="Pan J."/>
            <person name="Luo Z.H."/>
            <person name="Li M."/>
        </authorList>
    </citation>
    <scope>NUCLEOTIDE SEQUENCE [LARGE SCALE GENOMIC DNA]</scope>
    <source>
        <strain evidence="1">SpSt-1259</strain>
    </source>
</reference>
<accession>A0A7C2YTS8</accession>
<sequence>MGDLPFTRKIIAADQELAEELLELAKKKNMSLYNLTNKAIESYLILHRARVKEPDEIVLELIIFDTLKSMGFHLSPPKVSPEEAEQIGKVLWELITARSKVSEPDKVLERIATLFAGDTNVFPESGNGEEKRIIVNLSLVNKEGTEFLYRMFRGIAIAAFGENDRWNIERRDGIIVITYSKMRTEMDGESRLIQRTG</sequence>
<dbReference type="Proteomes" id="UP000885664">
    <property type="component" value="Unassembled WGS sequence"/>
</dbReference>
<name>A0A7C2YTS8_9CREN</name>
<dbReference type="EMBL" id="DSFE01000094">
    <property type="protein sequence ID" value="HEU98098.1"/>
    <property type="molecule type" value="Genomic_DNA"/>
</dbReference>
<comment type="caution">
    <text evidence="1">The sequence shown here is derived from an EMBL/GenBank/DDBJ whole genome shotgun (WGS) entry which is preliminary data.</text>
</comment>
<evidence type="ECO:0000313" key="1">
    <source>
        <dbReference type="EMBL" id="HEU98098.1"/>
    </source>
</evidence>
<protein>
    <submittedName>
        <fullName evidence="1">Uncharacterized protein</fullName>
    </submittedName>
</protein>